<dbReference type="InterPro" id="IPR034660">
    <property type="entry name" value="DinB/YfiT-like"/>
</dbReference>
<reference evidence="1" key="1">
    <citation type="submission" date="2020-11" db="EMBL/GenBank/DDBJ databases">
        <title>Bacterial whole genome sequence for Caenimonas sp. DR4.4.</title>
        <authorList>
            <person name="Le V."/>
            <person name="Ko S.-R."/>
            <person name="Ahn C.-Y."/>
            <person name="Oh H.-M."/>
        </authorList>
    </citation>
    <scope>NUCLEOTIDE SEQUENCE</scope>
    <source>
        <strain evidence="1">DR4.4</strain>
    </source>
</reference>
<dbReference type="AlphaFoldDB" id="A0A931H1W6"/>
<dbReference type="Proteomes" id="UP000651050">
    <property type="component" value="Unassembled WGS sequence"/>
</dbReference>
<gene>
    <name evidence="1" type="ORF">I5803_03555</name>
</gene>
<dbReference type="SUPFAM" id="SSF109854">
    <property type="entry name" value="DinB/YfiT-like putative metalloenzymes"/>
    <property type="match status" value="1"/>
</dbReference>
<evidence type="ECO:0000313" key="2">
    <source>
        <dbReference type="Proteomes" id="UP000651050"/>
    </source>
</evidence>
<sequence length="174" mass="19194">MSISMYSASIPVFKAMLGNLSHILDKAVANAESRKYDPSVLLQYRLAPDMLPFTRQIQIACDAAKNGISRISGVEAPKFEDNEASFPELKARIQKTIDYLSSVPADKLDGTEAKEITFPVGRETTRTMTGEAYLKHWALANFHFHVTMAYAILRHNGVELGKADYLAGATLNKG</sequence>
<proteinExistence type="predicted"/>
<accession>A0A931H1W6</accession>
<keyword evidence="2" id="KW-1185">Reference proteome</keyword>
<dbReference type="Pfam" id="PF09351">
    <property type="entry name" value="DUF1993"/>
    <property type="match status" value="1"/>
</dbReference>
<dbReference type="RefSeq" id="WP_196985031.1">
    <property type="nucleotide sequence ID" value="NZ_JADWYS010000001.1"/>
</dbReference>
<protein>
    <submittedName>
        <fullName evidence="1">DUF1993 domain-containing protein</fullName>
    </submittedName>
</protein>
<dbReference type="Gene3D" id="1.20.120.450">
    <property type="entry name" value="dinb family like domain"/>
    <property type="match status" value="1"/>
</dbReference>
<name>A0A931H1W6_9BURK</name>
<dbReference type="EMBL" id="JADWYS010000001">
    <property type="protein sequence ID" value="MBG9387084.1"/>
    <property type="molecule type" value="Genomic_DNA"/>
</dbReference>
<organism evidence="1 2">
    <name type="scientific">Caenimonas aquaedulcis</name>
    <dbReference type="NCBI Taxonomy" id="2793270"/>
    <lineage>
        <taxon>Bacteria</taxon>
        <taxon>Pseudomonadati</taxon>
        <taxon>Pseudomonadota</taxon>
        <taxon>Betaproteobacteria</taxon>
        <taxon>Burkholderiales</taxon>
        <taxon>Comamonadaceae</taxon>
        <taxon>Caenimonas</taxon>
    </lineage>
</organism>
<evidence type="ECO:0000313" key="1">
    <source>
        <dbReference type="EMBL" id="MBG9387084.1"/>
    </source>
</evidence>
<dbReference type="InterPro" id="IPR018531">
    <property type="entry name" value="DUF1993"/>
</dbReference>
<comment type="caution">
    <text evidence="1">The sequence shown here is derived from an EMBL/GenBank/DDBJ whole genome shotgun (WGS) entry which is preliminary data.</text>
</comment>
<dbReference type="PANTHER" id="PTHR36922:SF1">
    <property type="entry name" value="DUF1993 DOMAIN-CONTAINING PROTEIN"/>
    <property type="match status" value="1"/>
</dbReference>
<dbReference type="PANTHER" id="PTHR36922">
    <property type="entry name" value="BLL2446 PROTEIN"/>
    <property type="match status" value="1"/>
</dbReference>